<sequence length="28" mass="3243">MYCIGTASDAKSAIRRQESWNELKRLSQ</sequence>
<organism evidence="1">
    <name type="scientific">Amphimedon queenslandica</name>
    <name type="common">Sponge</name>
    <dbReference type="NCBI Taxonomy" id="400682"/>
    <lineage>
        <taxon>Eukaryota</taxon>
        <taxon>Metazoa</taxon>
        <taxon>Porifera</taxon>
        <taxon>Demospongiae</taxon>
        <taxon>Heteroscleromorpha</taxon>
        <taxon>Haplosclerida</taxon>
        <taxon>Niphatidae</taxon>
        <taxon>Amphimedon</taxon>
    </lineage>
</organism>
<name>A0A1X7VLI7_AMPQE</name>
<reference evidence="1" key="1">
    <citation type="submission" date="2017-05" db="UniProtKB">
        <authorList>
            <consortium name="EnsemblMetazoa"/>
        </authorList>
    </citation>
    <scope>IDENTIFICATION</scope>
</reference>
<dbReference type="AlphaFoldDB" id="A0A1X7VLI7"/>
<protein>
    <submittedName>
        <fullName evidence="1">Uncharacterized protein</fullName>
    </submittedName>
</protein>
<proteinExistence type="predicted"/>
<dbReference type="InParanoid" id="A0A1X7VLI7"/>
<evidence type="ECO:0000313" key="1">
    <source>
        <dbReference type="EnsemblMetazoa" id="Aqu2.1.41246_001"/>
    </source>
</evidence>
<accession>A0A1X7VLI7</accession>
<dbReference type="EnsemblMetazoa" id="Aqu2.1.41246_001">
    <property type="protein sequence ID" value="Aqu2.1.41246_001"/>
    <property type="gene ID" value="Aqu2.1.41246"/>
</dbReference>